<evidence type="ECO:0000259" key="2">
    <source>
        <dbReference type="Pfam" id="PF06580"/>
    </source>
</evidence>
<dbReference type="OrthoDB" id="9792992at2"/>
<organism evidence="3 4">
    <name type="scientific">Runella rosea</name>
    <dbReference type="NCBI Taxonomy" id="2259595"/>
    <lineage>
        <taxon>Bacteria</taxon>
        <taxon>Pseudomonadati</taxon>
        <taxon>Bacteroidota</taxon>
        <taxon>Cytophagia</taxon>
        <taxon>Cytophagales</taxon>
        <taxon>Spirosomataceae</taxon>
        <taxon>Runella</taxon>
    </lineage>
</organism>
<dbReference type="InterPro" id="IPR036890">
    <property type="entry name" value="HATPase_C_sf"/>
</dbReference>
<evidence type="ECO:0000313" key="3">
    <source>
        <dbReference type="EMBL" id="AXE16725.1"/>
    </source>
</evidence>
<evidence type="ECO:0000256" key="1">
    <source>
        <dbReference type="SAM" id="Phobius"/>
    </source>
</evidence>
<keyword evidence="1" id="KW-1133">Transmembrane helix</keyword>
<dbReference type="InterPro" id="IPR050640">
    <property type="entry name" value="Bact_2-comp_sensor_kinase"/>
</dbReference>
<dbReference type="PANTHER" id="PTHR34220">
    <property type="entry name" value="SENSOR HISTIDINE KINASE YPDA"/>
    <property type="match status" value="1"/>
</dbReference>
<keyword evidence="1" id="KW-0812">Transmembrane</keyword>
<dbReference type="GO" id="GO:0016020">
    <property type="term" value="C:membrane"/>
    <property type="evidence" value="ECO:0007669"/>
    <property type="project" value="InterPro"/>
</dbReference>
<dbReference type="RefSeq" id="WP_114065512.1">
    <property type="nucleotide sequence ID" value="NZ_CP030850.1"/>
</dbReference>
<dbReference type="Gene3D" id="3.30.565.10">
    <property type="entry name" value="Histidine kinase-like ATPase, C-terminal domain"/>
    <property type="match status" value="1"/>
</dbReference>
<keyword evidence="4" id="KW-1185">Reference proteome</keyword>
<dbReference type="Pfam" id="PF06580">
    <property type="entry name" value="His_kinase"/>
    <property type="match status" value="1"/>
</dbReference>
<protein>
    <recommendedName>
        <fullName evidence="2">Signal transduction histidine kinase internal region domain-containing protein</fullName>
    </recommendedName>
</protein>
<dbReference type="EMBL" id="CP030850">
    <property type="protein sequence ID" value="AXE16725.1"/>
    <property type="molecule type" value="Genomic_DNA"/>
</dbReference>
<dbReference type="InterPro" id="IPR010559">
    <property type="entry name" value="Sig_transdc_His_kin_internal"/>
</dbReference>
<name>A0A344TDK4_9BACT</name>
<dbReference type="Proteomes" id="UP000251993">
    <property type="component" value="Chromosome"/>
</dbReference>
<dbReference type="GO" id="GO:0000155">
    <property type="term" value="F:phosphorelay sensor kinase activity"/>
    <property type="evidence" value="ECO:0007669"/>
    <property type="project" value="InterPro"/>
</dbReference>
<accession>A0A344TDK4</accession>
<feature type="transmembrane region" description="Helical" evidence="1">
    <location>
        <begin position="101"/>
        <end position="120"/>
    </location>
</feature>
<keyword evidence="1" id="KW-0472">Membrane</keyword>
<feature type="transmembrane region" description="Helical" evidence="1">
    <location>
        <begin position="160"/>
        <end position="180"/>
    </location>
</feature>
<dbReference type="PANTHER" id="PTHR34220:SF7">
    <property type="entry name" value="SENSOR HISTIDINE KINASE YPDA"/>
    <property type="match status" value="1"/>
</dbReference>
<feature type="domain" description="Signal transduction histidine kinase internal region" evidence="2">
    <location>
        <begin position="203"/>
        <end position="282"/>
    </location>
</feature>
<feature type="transmembrane region" description="Helical" evidence="1">
    <location>
        <begin position="132"/>
        <end position="154"/>
    </location>
</feature>
<dbReference type="SUPFAM" id="SSF55874">
    <property type="entry name" value="ATPase domain of HSP90 chaperone/DNA topoisomerase II/histidine kinase"/>
    <property type="match status" value="1"/>
</dbReference>
<feature type="transmembrane region" description="Helical" evidence="1">
    <location>
        <begin position="71"/>
        <end position="95"/>
    </location>
</feature>
<dbReference type="AlphaFoldDB" id="A0A344TDK4"/>
<proteinExistence type="predicted"/>
<dbReference type="KEGG" id="run:DR864_02755"/>
<evidence type="ECO:0000313" key="4">
    <source>
        <dbReference type="Proteomes" id="UP000251993"/>
    </source>
</evidence>
<gene>
    <name evidence="3" type="ORF">DR864_02755</name>
</gene>
<sequence>MTDGIWILNVKPIDGLPEGFRQDFGRIRHQNGRTFTQIHTFVQRLIKTHANSILMSSSSSHWLTSFFGKNLYIYLSLFFSVPLFFMIETYVRAIGIHEDEAVAGTITFLFIVGIFAGRYLSQLWISLTKPIANEYISGMILLVIGCVIALFVLPFQGNKLIQLLFWIPFVIVPLALGTLIKMVRNNVQYQLREAQQVAAHSKSELQLLQSQLSPHFLFNTLNNLYGLSITQHEKIPPLLLKLSDLLRYSVYETKELFVPLKDELAYINNYIDFEKIRIGERLMLTMSIESLPKADIKITPMLLIVFIENAFKHSKNTVDERIFIEITLKTWSDSILFSVKNSYNPAQEVENSSEKHSGFGLVSVKKRLELLYPNQHELKIEEKDGFYHVMLQLKMK</sequence>
<reference evidence="3 4" key="1">
    <citation type="submission" date="2018-07" db="EMBL/GenBank/DDBJ databases">
        <title>Genome sequencing of Runella.</title>
        <authorList>
            <person name="Baek M.-G."/>
            <person name="Yi H."/>
        </authorList>
    </citation>
    <scope>NUCLEOTIDE SEQUENCE [LARGE SCALE GENOMIC DNA]</scope>
    <source>
        <strain evidence="3 4">HYN0085</strain>
    </source>
</reference>